<keyword evidence="4" id="KW-0598">Phosphotransferase system</keyword>
<dbReference type="EMBL" id="JBHLXP010000005">
    <property type="protein sequence ID" value="MFC0050509.1"/>
    <property type="molecule type" value="Genomic_DNA"/>
</dbReference>
<dbReference type="RefSeq" id="WP_377248413.1">
    <property type="nucleotide sequence ID" value="NZ_JBHLXP010000005.1"/>
</dbReference>
<evidence type="ECO:0000256" key="1">
    <source>
        <dbReference type="ARBA" id="ARBA00022448"/>
    </source>
</evidence>
<evidence type="ECO:0000256" key="3">
    <source>
        <dbReference type="ARBA" id="ARBA00022597"/>
    </source>
</evidence>
<dbReference type="PANTHER" id="PTHR43135">
    <property type="entry name" value="ALPHA-D-RIBOSE 1-METHYLPHOSPHONATE 5-TRIPHOSPHATE DIPHOSPHATASE"/>
    <property type="match status" value="1"/>
</dbReference>
<dbReference type="InterPro" id="IPR051781">
    <property type="entry name" value="Metallo-dep_Hydrolase"/>
</dbReference>
<dbReference type="Proteomes" id="UP001589813">
    <property type="component" value="Unassembled WGS sequence"/>
</dbReference>
<dbReference type="SUPFAM" id="SSF51556">
    <property type="entry name" value="Metallo-dependent hydrolases"/>
    <property type="match status" value="1"/>
</dbReference>
<dbReference type="InterPro" id="IPR011059">
    <property type="entry name" value="Metal-dep_hydrolase_composite"/>
</dbReference>
<keyword evidence="2" id="KW-0597">Phosphoprotein</keyword>
<feature type="signal peptide" evidence="6">
    <location>
        <begin position="1"/>
        <end position="22"/>
    </location>
</feature>
<keyword evidence="3" id="KW-0762">Sugar transport</keyword>
<reference evidence="8 9" key="1">
    <citation type="submission" date="2024-09" db="EMBL/GenBank/DDBJ databases">
        <authorList>
            <person name="Sun Q."/>
            <person name="Mori K."/>
        </authorList>
    </citation>
    <scope>NUCLEOTIDE SEQUENCE [LARGE SCALE GENOMIC DNA]</scope>
    <source>
        <strain evidence="8 9">KCTC 23315</strain>
    </source>
</reference>
<dbReference type="PROSITE" id="PS51100">
    <property type="entry name" value="PTS_EIIB_TYPE_3"/>
    <property type="match status" value="1"/>
</dbReference>
<dbReference type="InterPro" id="IPR006680">
    <property type="entry name" value="Amidohydro-rel"/>
</dbReference>
<dbReference type="Gene3D" id="3.20.20.140">
    <property type="entry name" value="Metal-dependent hydrolases"/>
    <property type="match status" value="1"/>
</dbReference>
<name>A0ABV6BI42_9GAMM</name>
<dbReference type="Pfam" id="PF01979">
    <property type="entry name" value="Amidohydro_1"/>
    <property type="match status" value="1"/>
</dbReference>
<sequence length="432" mass="46151">MNFKMNSLSLLCVAAFATPALATSIVPAAAQQGAVLLNDATLHTVSNGVMESTDLLIVDGKIAAIGKDLAAPAGGTVVELQGKHVYPGLIALANQLGLVEIEAVRATDDTREVTDTNPDVRAQVAYDAQSDVIPTVRSNGISYSLVFPAGSLLMGQSSLMQLDAWSWQDATVKAGVALHINWPNASVLSSPWNPKKPEELAKQNAEDLQKLYDTMAQAKAYVDAKKAGAIKALDSRWEAMIPVFSGERAVFAHAEDARQIRQAIALADKYQLKLTIVGGRDSWRVADELAARKVPVIFGSPFGIPERDDEAVDTAYATPAKLAKAGVTFALAIGSYWDSRNLAFGAGQAVAFGLDKEQALAAVTLNAAKIAGVDDKLGSLEVGKAGTVVVSEGDILDYRSSKISQMWIDGRAVDLNNKQKDLHQKYQQRYSR</sequence>
<evidence type="ECO:0000313" key="8">
    <source>
        <dbReference type="EMBL" id="MFC0050509.1"/>
    </source>
</evidence>
<dbReference type="InterPro" id="IPR013012">
    <property type="entry name" value="PTS_EIIB_3"/>
</dbReference>
<feature type="modified residue" description="Phosphocysteine; by EIIA" evidence="5">
    <location>
        <position position="12"/>
    </location>
</feature>
<dbReference type="InterPro" id="IPR032466">
    <property type="entry name" value="Metal_Hydrolase"/>
</dbReference>
<dbReference type="PANTHER" id="PTHR43135:SF3">
    <property type="entry name" value="ALPHA-D-RIBOSE 1-METHYLPHOSPHONATE 5-TRIPHOSPHATE DIPHOSPHATASE"/>
    <property type="match status" value="1"/>
</dbReference>
<feature type="domain" description="PTS EIIB type-3" evidence="7">
    <location>
        <begin position="5"/>
        <end position="105"/>
    </location>
</feature>
<evidence type="ECO:0000256" key="5">
    <source>
        <dbReference type="PROSITE-ProRule" id="PRU00423"/>
    </source>
</evidence>
<evidence type="ECO:0000256" key="4">
    <source>
        <dbReference type="ARBA" id="ARBA00022683"/>
    </source>
</evidence>
<evidence type="ECO:0000256" key="2">
    <source>
        <dbReference type="ARBA" id="ARBA00022553"/>
    </source>
</evidence>
<proteinExistence type="predicted"/>
<keyword evidence="1" id="KW-0813">Transport</keyword>
<evidence type="ECO:0000259" key="7">
    <source>
        <dbReference type="PROSITE" id="PS51100"/>
    </source>
</evidence>
<comment type="caution">
    <text evidence="8">The sequence shown here is derived from an EMBL/GenBank/DDBJ whole genome shotgun (WGS) entry which is preliminary data.</text>
</comment>
<evidence type="ECO:0000256" key="6">
    <source>
        <dbReference type="SAM" id="SignalP"/>
    </source>
</evidence>
<evidence type="ECO:0000313" key="9">
    <source>
        <dbReference type="Proteomes" id="UP001589813"/>
    </source>
</evidence>
<keyword evidence="9" id="KW-1185">Reference proteome</keyword>
<dbReference type="SUPFAM" id="SSF51338">
    <property type="entry name" value="Composite domain of metallo-dependent hydrolases"/>
    <property type="match status" value="1"/>
</dbReference>
<feature type="chain" id="PRO_5045572578" evidence="6">
    <location>
        <begin position="23"/>
        <end position="432"/>
    </location>
</feature>
<keyword evidence="6" id="KW-0732">Signal</keyword>
<gene>
    <name evidence="8" type="ORF">ACFFJP_19660</name>
</gene>
<protein>
    <submittedName>
        <fullName evidence="8">Amidohydrolase family protein</fullName>
    </submittedName>
</protein>
<organism evidence="8 9">
    <name type="scientific">Rheinheimera tilapiae</name>
    <dbReference type="NCBI Taxonomy" id="875043"/>
    <lineage>
        <taxon>Bacteria</taxon>
        <taxon>Pseudomonadati</taxon>
        <taxon>Pseudomonadota</taxon>
        <taxon>Gammaproteobacteria</taxon>
        <taxon>Chromatiales</taxon>
        <taxon>Chromatiaceae</taxon>
        <taxon>Rheinheimera</taxon>
    </lineage>
</organism>
<accession>A0ABV6BI42</accession>